<evidence type="ECO:0000256" key="3">
    <source>
        <dbReference type="ARBA" id="ARBA00022598"/>
    </source>
</evidence>
<comment type="cofactor">
    <cofactor evidence="1">
        <name>Mn(2+)</name>
        <dbReference type="ChEBI" id="CHEBI:29035"/>
    </cofactor>
</comment>
<organism evidence="9 10">
    <name type="scientific">Microbacterium phage Mabodamaca</name>
    <dbReference type="NCBI Taxonomy" id="3078574"/>
    <lineage>
        <taxon>Viruses</taxon>
        <taxon>Duplodnaviria</taxon>
        <taxon>Heunggongvirae</taxon>
        <taxon>Uroviricota</taxon>
        <taxon>Caudoviricetes</taxon>
        <taxon>Casidaviridae</taxon>
        <taxon>Mabodamacavirus</taxon>
        <taxon>Mabodamacavirus mabodamaca</taxon>
    </lineage>
</organism>
<dbReference type="GO" id="GO:0170057">
    <property type="term" value="F:RNA ligase (GTP) activity"/>
    <property type="evidence" value="ECO:0007669"/>
    <property type="project" value="UniProtKB-EC"/>
</dbReference>
<keyword evidence="6" id="KW-0342">GTP-binding</keyword>
<dbReference type="EC" id="6.5.1.8" evidence="2"/>
<dbReference type="GO" id="GO:0030145">
    <property type="term" value="F:manganese ion binding"/>
    <property type="evidence" value="ECO:0007669"/>
    <property type="project" value="TreeGrafter"/>
</dbReference>
<evidence type="ECO:0000256" key="5">
    <source>
        <dbReference type="ARBA" id="ARBA00022741"/>
    </source>
</evidence>
<reference evidence="9 10" key="1">
    <citation type="submission" date="2023-09" db="EMBL/GenBank/DDBJ databases">
        <authorList>
            <person name="Astacio K.C."/>
            <person name="Barreto J.C."/>
            <person name="Colon C.A."/>
            <person name="Dejesus A.I."/>
            <person name="Gragirenes D.A."/>
            <person name="Navarro A."/>
            <person name="Negron R.A."/>
            <person name="Nunez P.S."/>
            <person name="Ortiz C.A."/>
            <person name="Ortiz A.Y."/>
            <person name="Roman V.A."/>
            <person name="Sanchez M.A."/>
            <person name="Serrano K.M."/>
            <person name="Klyczek K."/>
            <person name="Ko C."/>
            <person name="Russell D.A."/>
            <person name="Jacobs-Sera D."/>
            <person name="Hatfull G.F."/>
        </authorList>
    </citation>
    <scope>NUCLEOTIDE SEQUENCE [LARGE SCALE GENOMIC DNA]</scope>
</reference>
<sequence length="430" mass="46628">MRALSMAGRPGGLLRMTTYPVALSGTTAPVLSWAAEETIEPQALQQLRDVSELPGLHGLRVMPDVHYGKGATVGSVIAMEQALAPAAVGVDIGCGVNAVKTSLVLDDFEGDDLAKLRSRFEAAVPVGFAAHNPRKDSRDGLPSQITMGALRILKRFKDLRVDEYTRRPGERESLSAFEERAAMSMGTLGNGNHFIELTTDSTGAVWITLHSGSRGIGNVLATEHIARAQADPRNADLPDHLRELSLFYKGTPEMDAYLHDLRWAQDYAMHSRTIMMALVKRELSAHMGDRRPVAYGSEINCHHNYVAEEVIDGRQMIVTRKGAISAKAGELALIPGSMATGSYIVRGLGNLQSFQSASHGAGRTLSRAQAKKRLSVESLELAMAGIEARTDEGVLDEHPLAYKNLDDVMAAQRDNVEPVERLQTILCVKG</sequence>
<dbReference type="SUPFAM" id="SSF103365">
    <property type="entry name" value="Hypothetical protein PH1602"/>
    <property type="match status" value="1"/>
</dbReference>
<dbReference type="Pfam" id="PF01139">
    <property type="entry name" value="RtcB"/>
    <property type="match status" value="1"/>
</dbReference>
<evidence type="ECO:0000256" key="4">
    <source>
        <dbReference type="ARBA" id="ARBA00022723"/>
    </source>
</evidence>
<name>A0AA96SEZ0_9CAUD</name>
<dbReference type="GO" id="GO:0042245">
    <property type="term" value="P:RNA repair"/>
    <property type="evidence" value="ECO:0007669"/>
    <property type="project" value="TreeGrafter"/>
</dbReference>
<evidence type="ECO:0000313" key="10">
    <source>
        <dbReference type="Proteomes" id="UP001305869"/>
    </source>
</evidence>
<evidence type="ECO:0000256" key="6">
    <source>
        <dbReference type="ARBA" id="ARBA00023134"/>
    </source>
</evidence>
<dbReference type="PANTHER" id="PTHR43749:SF2">
    <property type="entry name" value="RNA-SPLICING LIGASE RTCB"/>
    <property type="match status" value="1"/>
</dbReference>
<dbReference type="InterPro" id="IPR052915">
    <property type="entry name" value="RtcB-like"/>
</dbReference>
<accession>A0AA96SEZ0</accession>
<dbReference type="Gene3D" id="3.90.1860.10">
    <property type="entry name" value="tRNA-splicing ligase RtcB"/>
    <property type="match status" value="1"/>
</dbReference>
<evidence type="ECO:0000313" key="9">
    <source>
        <dbReference type="EMBL" id="WNT44384.1"/>
    </source>
</evidence>
<dbReference type="GO" id="GO:0006281">
    <property type="term" value="P:DNA repair"/>
    <property type="evidence" value="ECO:0007669"/>
    <property type="project" value="TreeGrafter"/>
</dbReference>
<keyword evidence="5" id="KW-0547">Nucleotide-binding</keyword>
<gene>
    <name evidence="9" type="primary">68</name>
    <name evidence="9" type="ORF">SEA_MABODAMACA_68</name>
</gene>
<dbReference type="GO" id="GO:0005525">
    <property type="term" value="F:GTP binding"/>
    <property type="evidence" value="ECO:0007669"/>
    <property type="project" value="UniProtKB-KW"/>
</dbReference>
<comment type="catalytic activity">
    <reaction evidence="8">
        <text>a 3'-end 3'-phospho-ribonucleotide-RNA + a 5'-end dephospho-ribonucleoside-RNA + GTP = a ribonucleotidyl-ribonucleotide-RNA + GMP + diphosphate</text>
        <dbReference type="Rhea" id="RHEA:68076"/>
        <dbReference type="Rhea" id="RHEA-COMP:10463"/>
        <dbReference type="Rhea" id="RHEA-COMP:13936"/>
        <dbReference type="Rhea" id="RHEA-COMP:17355"/>
        <dbReference type="ChEBI" id="CHEBI:33019"/>
        <dbReference type="ChEBI" id="CHEBI:37565"/>
        <dbReference type="ChEBI" id="CHEBI:58115"/>
        <dbReference type="ChEBI" id="CHEBI:83062"/>
        <dbReference type="ChEBI" id="CHEBI:138284"/>
        <dbReference type="ChEBI" id="CHEBI:173118"/>
        <dbReference type="EC" id="6.5.1.8"/>
    </reaction>
</comment>
<evidence type="ECO:0000256" key="8">
    <source>
        <dbReference type="ARBA" id="ARBA00047746"/>
    </source>
</evidence>
<dbReference type="EMBL" id="OR613467">
    <property type="protein sequence ID" value="WNT44384.1"/>
    <property type="molecule type" value="Genomic_DNA"/>
</dbReference>
<dbReference type="PANTHER" id="PTHR43749">
    <property type="entry name" value="RNA-SPLICING LIGASE RTCB"/>
    <property type="match status" value="1"/>
</dbReference>
<keyword evidence="7" id="KW-0464">Manganese</keyword>
<keyword evidence="10" id="KW-1185">Reference proteome</keyword>
<protein>
    <recommendedName>
        <fullName evidence="2">3'-phosphate/5'-hydroxy nucleic acid ligase</fullName>
        <ecNumber evidence="2">6.5.1.8</ecNumber>
    </recommendedName>
</protein>
<dbReference type="InterPro" id="IPR001233">
    <property type="entry name" value="RtcB"/>
</dbReference>
<evidence type="ECO:0000256" key="2">
    <source>
        <dbReference type="ARBA" id="ARBA00012726"/>
    </source>
</evidence>
<keyword evidence="4" id="KW-0479">Metal-binding</keyword>
<dbReference type="InterPro" id="IPR036025">
    <property type="entry name" value="RtcB-like_sf"/>
</dbReference>
<keyword evidence="3 9" id="KW-0436">Ligase</keyword>
<dbReference type="GO" id="GO:0003909">
    <property type="term" value="F:DNA ligase activity"/>
    <property type="evidence" value="ECO:0007669"/>
    <property type="project" value="TreeGrafter"/>
</dbReference>
<dbReference type="Proteomes" id="UP001305869">
    <property type="component" value="Segment"/>
</dbReference>
<proteinExistence type="predicted"/>
<evidence type="ECO:0000256" key="1">
    <source>
        <dbReference type="ARBA" id="ARBA00001936"/>
    </source>
</evidence>
<evidence type="ECO:0000256" key="7">
    <source>
        <dbReference type="ARBA" id="ARBA00023211"/>
    </source>
</evidence>
<dbReference type="GO" id="GO:0006396">
    <property type="term" value="P:RNA processing"/>
    <property type="evidence" value="ECO:0007669"/>
    <property type="project" value="InterPro"/>
</dbReference>